<comment type="caution">
    <text evidence="1">The sequence shown here is derived from an EMBL/GenBank/DDBJ whole genome shotgun (WGS) entry which is preliminary data.</text>
</comment>
<dbReference type="Proteomes" id="UP000531216">
    <property type="component" value="Unassembled WGS sequence"/>
</dbReference>
<reference evidence="1 2" key="1">
    <citation type="submission" date="2020-08" db="EMBL/GenBank/DDBJ databases">
        <title>Genomic Encyclopedia of Type Strains, Phase IV (KMG-IV): sequencing the most valuable type-strain genomes for metagenomic binning, comparative biology and taxonomic classification.</title>
        <authorList>
            <person name="Goeker M."/>
        </authorList>
    </citation>
    <scope>NUCLEOTIDE SEQUENCE [LARGE SCALE GENOMIC DNA]</scope>
    <source>
        <strain evidence="1 2">DSM 25024</strain>
    </source>
</reference>
<protein>
    <submittedName>
        <fullName evidence="1">Uncharacterized protein</fullName>
    </submittedName>
</protein>
<sequence length="193" mass="20144">MKRIAKMQGPFGAKERAYVLFGDAGRTMRAIGGQRSGDGGMGATFHYQHAVGTGLLGRGQGSAPAKEGGASGWKLAASCRLRGRLRLGHRFDLGGCLSIESGRCAAFRERSGEQGEPKRVGPADKILARRIAAAVLPALNGAAIDAEAVRELLLGQLRGTPTAQERDMHGDEARAPRVISADHAAAPFGACIS</sequence>
<dbReference type="AlphaFoldDB" id="A0A7W6C1H0"/>
<gene>
    <name evidence="1" type="ORF">GGR05_003874</name>
</gene>
<dbReference type="EMBL" id="JACIDO010000011">
    <property type="protein sequence ID" value="MBB3937706.1"/>
    <property type="molecule type" value="Genomic_DNA"/>
</dbReference>
<organism evidence="1 2">
    <name type="scientific">Aureimonas phyllosphaerae</name>
    <dbReference type="NCBI Taxonomy" id="1166078"/>
    <lineage>
        <taxon>Bacteria</taxon>
        <taxon>Pseudomonadati</taxon>
        <taxon>Pseudomonadota</taxon>
        <taxon>Alphaproteobacteria</taxon>
        <taxon>Hyphomicrobiales</taxon>
        <taxon>Aurantimonadaceae</taxon>
        <taxon>Aureimonas</taxon>
    </lineage>
</organism>
<name>A0A7W6C1H0_9HYPH</name>
<evidence type="ECO:0000313" key="1">
    <source>
        <dbReference type="EMBL" id="MBB3937706.1"/>
    </source>
</evidence>
<proteinExistence type="predicted"/>
<accession>A0A7W6C1H0</accession>
<keyword evidence="2" id="KW-1185">Reference proteome</keyword>
<evidence type="ECO:0000313" key="2">
    <source>
        <dbReference type="Proteomes" id="UP000531216"/>
    </source>
</evidence>